<dbReference type="GO" id="GO:0003729">
    <property type="term" value="F:mRNA binding"/>
    <property type="evidence" value="ECO:0007669"/>
    <property type="project" value="TreeGrafter"/>
</dbReference>
<reference evidence="12" key="1">
    <citation type="submission" date="2023-06" db="EMBL/GenBank/DDBJ databases">
        <title>Genome-scale phylogeny and comparative genomics of the fungal order Sordariales.</title>
        <authorList>
            <consortium name="Lawrence Berkeley National Laboratory"/>
            <person name="Hensen N."/>
            <person name="Bonometti L."/>
            <person name="Westerberg I."/>
            <person name="Brannstrom I.O."/>
            <person name="Guillou S."/>
            <person name="Cros-Aarteil S."/>
            <person name="Calhoun S."/>
            <person name="Haridas S."/>
            <person name="Kuo A."/>
            <person name="Mondo S."/>
            <person name="Pangilinan J."/>
            <person name="Riley R."/>
            <person name="LaButti K."/>
            <person name="Andreopoulos B."/>
            <person name="Lipzen A."/>
            <person name="Chen C."/>
            <person name="Yanf M."/>
            <person name="Daum C."/>
            <person name="Ng V."/>
            <person name="Clum A."/>
            <person name="Steindorff A."/>
            <person name="Ohm R."/>
            <person name="Martin F."/>
            <person name="Silar P."/>
            <person name="Natvig D."/>
            <person name="Lalanne C."/>
            <person name="Gautier V."/>
            <person name="Ament-velasquez S.L."/>
            <person name="Kruys A."/>
            <person name="Hutchinson M.I."/>
            <person name="Powell A.J."/>
            <person name="Barry K."/>
            <person name="Miller A.N."/>
            <person name="Grigoriev I.V."/>
            <person name="Debuchy R."/>
            <person name="Gladieux P."/>
            <person name="Thoren M.H."/>
            <person name="Johannesson H."/>
        </authorList>
    </citation>
    <scope>NUCLEOTIDE SEQUENCE</scope>
    <source>
        <strain evidence="12">SMH3187-1</strain>
    </source>
</reference>
<dbReference type="InterPro" id="IPR012677">
    <property type="entry name" value="Nucleotide-bd_a/b_plait_sf"/>
</dbReference>
<dbReference type="InterPro" id="IPR034398">
    <property type="entry name" value="Prp24_RRM2"/>
</dbReference>
<dbReference type="AlphaFoldDB" id="A0AA40F4A8"/>
<proteinExistence type="predicted"/>
<feature type="domain" description="RRM" evidence="11">
    <location>
        <begin position="774"/>
        <end position="851"/>
    </location>
</feature>
<dbReference type="GO" id="GO:0005688">
    <property type="term" value="C:U6 snRNP"/>
    <property type="evidence" value="ECO:0007669"/>
    <property type="project" value="UniProtKB-ARBA"/>
</dbReference>
<dbReference type="Pfam" id="PF16842">
    <property type="entry name" value="RRM_occluded"/>
    <property type="match status" value="1"/>
</dbReference>
<evidence type="ECO:0000256" key="2">
    <source>
        <dbReference type="ARBA" id="ARBA00022664"/>
    </source>
</evidence>
<name>A0AA40F4A8_9PEZI</name>
<comment type="caution">
    <text evidence="12">The sequence shown here is derived from an EMBL/GenBank/DDBJ whole genome shotgun (WGS) entry which is preliminary data.</text>
</comment>
<evidence type="ECO:0000256" key="1">
    <source>
        <dbReference type="ARBA" id="ARBA00004123"/>
    </source>
</evidence>
<evidence type="ECO:0000256" key="3">
    <source>
        <dbReference type="ARBA" id="ARBA00022737"/>
    </source>
</evidence>
<keyword evidence="2" id="KW-0507">mRNA processing</keyword>
<evidence type="ECO:0000256" key="5">
    <source>
        <dbReference type="ARBA" id="ARBA00023187"/>
    </source>
</evidence>
<evidence type="ECO:0000259" key="11">
    <source>
        <dbReference type="PROSITE" id="PS50102"/>
    </source>
</evidence>
<dbReference type="InterPro" id="IPR050502">
    <property type="entry name" value="Euk_RNA-bind_prot"/>
</dbReference>
<keyword evidence="4 9" id="KW-0694">RNA-binding</keyword>
<feature type="region of interest" description="Disordered" evidence="10">
    <location>
        <begin position="857"/>
        <end position="889"/>
    </location>
</feature>
<dbReference type="SMART" id="SM00386">
    <property type="entry name" value="HAT"/>
    <property type="match status" value="5"/>
</dbReference>
<sequence length="1064" mass="118274">MATPVGEDSWVSFVDSQLREAADLEARINIVETFRRAERAEPGSLKVWMAYCEYFWSLYTDCQPGSDAGWSPEDQQMGREIFSLDAALTLWQQGYEAVQYRLADSHELWNRWVSLELELLARTARTENENGIRRITQLFKNRLRVPHATWETTSQMFSSFLSEYSRQAYESEMAAVTRDARDAKRIFALRDPFEMRLRQATRAGDVDAARAVLDEYLHWEIKHLKDYKNKRDLIANWHICLALFARALTGLVASDEDTWLNFVVFISTAHSDQRYDRTKLPPNLLPRMLDVLQRAVHHVPWSGPVWARYILAAEETGLSFGEIERIKHAATSNPQLDRDGMTSVLDMYAAWCGYLKRKAMNPTATEEDVDVAEVGLPSALEDVKHWGKRRYGDAYQGDPNFRLEKILIQFLTEKKDDIESARAVWEQLANITLYANSYDFWLHWYLWEMVVFTASKNKTRSPTPMTLSQGLRVPSSATRVFARALKVRTLDWPERIMEVYLQHCNDYELAETLREAQDTIYKTRKGVAKRREREAAQAAAAQPQYVVASREHAMVDAPDVQAADDEASPGSKRKRESSPGEGGAGNNKRSRSEPAPVEGAEVKRDRENTSVFVSNLPSTATITKLKQFFKDYGHVNNIELQKKDTEAIALVEFRSPEDARSALIREGKYFDEQAVHVTAATDCTLWVTNYPPEADEDYIRNLFKECGEIHSVRFPSLKYGATRRFCYVTFRDRPSAAAATKLDGRSLGGKCKLSAKLSDPGMKQQRHGAQVEGRELHVTNLPRTTTEDGLSTLFSKAGEVASVRIMRDMSGRCRGSGWVVMETKEAVEEALQTLDKVVLDNHAINVVLSTPVGQKTTVTSRGVNSAGTPEVDSPAQPQSMSPAPTSAGPAQADIAARTTAVLGLPDTMNDARVRALVAPAGSIVKLTLHPQHGGAIVEFADAASVGKAGLVIDGTEVDGGKKLRIGTVAELFREQAEKRIDRVDQDPPKQKKTAAELMPPPPVVRRMPVLGRGGAKRGLGFVGGVRKEANGTGTGTGPEGAGAGAPAGGGKSNADFKKMFLGSK</sequence>
<gene>
    <name evidence="12" type="ORF">B0T18DRAFT_400903</name>
</gene>
<dbReference type="SUPFAM" id="SSF48452">
    <property type="entry name" value="TPR-like"/>
    <property type="match status" value="1"/>
</dbReference>
<evidence type="ECO:0000256" key="6">
    <source>
        <dbReference type="ARBA" id="ARBA00023242"/>
    </source>
</evidence>
<dbReference type="Gene3D" id="1.25.40.10">
    <property type="entry name" value="Tetratricopeptide repeat domain"/>
    <property type="match status" value="2"/>
</dbReference>
<evidence type="ECO:0000256" key="9">
    <source>
        <dbReference type="PROSITE-ProRule" id="PRU00176"/>
    </source>
</evidence>
<dbReference type="InterPro" id="IPR011990">
    <property type="entry name" value="TPR-like_helical_dom_sf"/>
</dbReference>
<comment type="subcellular location">
    <subcellularLocation>
        <location evidence="1">Nucleus</location>
    </subcellularLocation>
</comment>
<evidence type="ECO:0000256" key="10">
    <source>
        <dbReference type="SAM" id="MobiDB-lite"/>
    </source>
</evidence>
<dbReference type="GO" id="GO:0008380">
    <property type="term" value="P:RNA splicing"/>
    <property type="evidence" value="ECO:0007669"/>
    <property type="project" value="UniProtKB-KW"/>
</dbReference>
<feature type="compositionally biased region" description="Polar residues" evidence="10">
    <location>
        <begin position="857"/>
        <end position="867"/>
    </location>
</feature>
<keyword evidence="5" id="KW-0508">mRNA splicing</keyword>
<dbReference type="InterPro" id="IPR003107">
    <property type="entry name" value="HAT"/>
</dbReference>
<dbReference type="PANTHER" id="PTHR48025">
    <property type="entry name" value="OS02G0815200 PROTEIN"/>
    <property type="match status" value="1"/>
</dbReference>
<evidence type="ECO:0000313" key="12">
    <source>
        <dbReference type="EMBL" id="KAK0750727.1"/>
    </source>
</evidence>
<evidence type="ECO:0000256" key="4">
    <source>
        <dbReference type="ARBA" id="ARBA00022884"/>
    </source>
</evidence>
<comment type="function">
    <text evidence="7">Functions as a recycling factor of the spliceosome, a machinery that forms on each precursor-messenger RNA (pre-mRNA) and catalyzes the removal of introns. Chaperones the re-annealing of U4 and U6 snRNAs (small nuclear RNAs) released from previous rounds of splicing, an initial step in reforming the U4/U6-U5 tri-snRNP (small nuclear ribonucleoprotein) that can reassemble into another spliceosome complex; this step involves binding U6 and facilitating the unwinding of the U6 internal stem loop, followed by base-pairing of U6 to U4.</text>
</comment>
<dbReference type="FunFam" id="3.30.70.330:FF:000365">
    <property type="entry name" value="U4/U6 snRNA-associated-splicing factor PRP24"/>
    <property type="match status" value="1"/>
</dbReference>
<feature type="domain" description="RRM" evidence="11">
    <location>
        <begin position="897"/>
        <end position="970"/>
    </location>
</feature>
<evidence type="ECO:0000256" key="7">
    <source>
        <dbReference type="ARBA" id="ARBA00093374"/>
    </source>
</evidence>
<organism evidence="12 13">
    <name type="scientific">Schizothecium vesticola</name>
    <dbReference type="NCBI Taxonomy" id="314040"/>
    <lineage>
        <taxon>Eukaryota</taxon>
        <taxon>Fungi</taxon>
        <taxon>Dikarya</taxon>
        <taxon>Ascomycota</taxon>
        <taxon>Pezizomycotina</taxon>
        <taxon>Sordariomycetes</taxon>
        <taxon>Sordariomycetidae</taxon>
        <taxon>Sordariales</taxon>
        <taxon>Schizotheciaceae</taxon>
        <taxon>Schizothecium</taxon>
    </lineage>
</organism>
<protein>
    <recommendedName>
        <fullName evidence="8">U4/U6 snRNA-associated-splicing factor PRP24</fullName>
    </recommendedName>
</protein>
<feature type="region of interest" description="Disordered" evidence="10">
    <location>
        <begin position="984"/>
        <end position="1010"/>
    </location>
</feature>
<dbReference type="SMART" id="SM00360">
    <property type="entry name" value="RRM"/>
    <property type="match status" value="4"/>
</dbReference>
<feature type="compositionally biased region" description="Low complexity" evidence="10">
    <location>
        <begin position="873"/>
        <end position="887"/>
    </location>
</feature>
<dbReference type="PANTHER" id="PTHR48025:SF1">
    <property type="entry name" value="RRM DOMAIN-CONTAINING PROTEIN"/>
    <property type="match status" value="1"/>
</dbReference>
<feature type="region of interest" description="Disordered" evidence="10">
    <location>
        <begin position="560"/>
        <end position="608"/>
    </location>
</feature>
<accession>A0AA40F4A8</accession>
<dbReference type="InterPro" id="IPR035979">
    <property type="entry name" value="RBD_domain_sf"/>
</dbReference>
<feature type="region of interest" description="Disordered" evidence="10">
    <location>
        <begin position="1026"/>
        <end position="1054"/>
    </location>
</feature>
<keyword evidence="3" id="KW-0677">Repeat</keyword>
<keyword evidence="13" id="KW-1185">Reference proteome</keyword>
<evidence type="ECO:0000313" key="13">
    <source>
        <dbReference type="Proteomes" id="UP001172155"/>
    </source>
</evidence>
<feature type="domain" description="RRM" evidence="11">
    <location>
        <begin position="609"/>
        <end position="682"/>
    </location>
</feature>
<keyword evidence="6" id="KW-0539">Nucleus</keyword>
<dbReference type="CDD" id="cd12297">
    <property type="entry name" value="RRM2_Prp24"/>
    <property type="match status" value="1"/>
</dbReference>
<dbReference type="Proteomes" id="UP001172155">
    <property type="component" value="Unassembled WGS sequence"/>
</dbReference>
<dbReference type="Gene3D" id="3.30.70.330">
    <property type="match status" value="4"/>
</dbReference>
<dbReference type="EMBL" id="JAUKUD010000002">
    <property type="protein sequence ID" value="KAK0750727.1"/>
    <property type="molecule type" value="Genomic_DNA"/>
</dbReference>
<feature type="compositionally biased region" description="Gly residues" evidence="10">
    <location>
        <begin position="1032"/>
        <end position="1051"/>
    </location>
</feature>
<dbReference type="GO" id="GO:0006397">
    <property type="term" value="P:mRNA processing"/>
    <property type="evidence" value="ECO:0007669"/>
    <property type="project" value="UniProtKB-KW"/>
</dbReference>
<dbReference type="Pfam" id="PF00076">
    <property type="entry name" value="RRM_1"/>
    <property type="match status" value="3"/>
</dbReference>
<feature type="domain" description="RRM" evidence="11">
    <location>
        <begin position="683"/>
        <end position="760"/>
    </location>
</feature>
<dbReference type="InterPro" id="IPR031766">
    <property type="entry name" value="RRM_occluded"/>
</dbReference>
<dbReference type="PROSITE" id="PS50102">
    <property type="entry name" value="RRM"/>
    <property type="match status" value="4"/>
</dbReference>
<evidence type="ECO:0000256" key="8">
    <source>
        <dbReference type="ARBA" id="ARBA00093627"/>
    </source>
</evidence>
<dbReference type="SUPFAM" id="SSF54928">
    <property type="entry name" value="RNA-binding domain, RBD"/>
    <property type="match status" value="3"/>
</dbReference>
<dbReference type="CDD" id="cd00590">
    <property type="entry name" value="RRM_SF"/>
    <property type="match status" value="1"/>
</dbReference>
<dbReference type="InterPro" id="IPR000504">
    <property type="entry name" value="RRM_dom"/>
</dbReference>
<dbReference type="FunFam" id="3.30.70.330:FF:000588">
    <property type="entry name" value="Pre-mRNA splicing factor (Prp24), putative"/>
    <property type="match status" value="1"/>
</dbReference>